<feature type="non-terminal residue" evidence="6">
    <location>
        <position position="526"/>
    </location>
</feature>
<dbReference type="PROSITE" id="PS50222">
    <property type="entry name" value="EF_HAND_2"/>
    <property type="match status" value="1"/>
</dbReference>
<dbReference type="Pfam" id="PF01734">
    <property type="entry name" value="Patatin"/>
    <property type="match status" value="1"/>
</dbReference>
<dbReference type="InterPro" id="IPR002048">
    <property type="entry name" value="EF_hand_dom"/>
</dbReference>
<dbReference type="Gene3D" id="1.10.238.10">
    <property type="entry name" value="EF-hand"/>
    <property type="match status" value="1"/>
</dbReference>
<dbReference type="Gene3D" id="3.40.1090.10">
    <property type="entry name" value="Cytosolic phospholipase A2 catalytic domain"/>
    <property type="match status" value="2"/>
</dbReference>
<comment type="caution">
    <text evidence="6">The sequence shown here is derived from an EMBL/GenBank/DDBJ whole genome shotgun (WGS) entry which is preliminary data.</text>
</comment>
<dbReference type="GO" id="GO:0016787">
    <property type="term" value="F:hydrolase activity"/>
    <property type="evidence" value="ECO:0007669"/>
    <property type="project" value="UniProtKB-UniRule"/>
</dbReference>
<evidence type="ECO:0000256" key="2">
    <source>
        <dbReference type="ARBA" id="ARBA00023098"/>
    </source>
</evidence>
<dbReference type="EMBL" id="CAXITT010000204">
    <property type="protein sequence ID" value="CAL1535508.1"/>
    <property type="molecule type" value="Genomic_DNA"/>
</dbReference>
<dbReference type="Pfam" id="PF00036">
    <property type="entry name" value="EF-hand_1"/>
    <property type="match status" value="1"/>
</dbReference>
<dbReference type="CDD" id="cd07207">
    <property type="entry name" value="Pat_ExoU_VipD_like"/>
    <property type="match status" value="1"/>
</dbReference>
<name>A0AAV2HQ39_LYMST</name>
<gene>
    <name evidence="6" type="ORF">GSLYS_00009468001</name>
</gene>
<dbReference type="Proteomes" id="UP001497497">
    <property type="component" value="Unassembled WGS sequence"/>
</dbReference>
<evidence type="ECO:0000256" key="3">
    <source>
        <dbReference type="PROSITE-ProRule" id="PRU01161"/>
    </source>
</evidence>
<evidence type="ECO:0000259" key="5">
    <source>
        <dbReference type="PROSITE" id="PS51635"/>
    </source>
</evidence>
<keyword evidence="3" id="KW-0442">Lipid degradation</keyword>
<evidence type="ECO:0000259" key="4">
    <source>
        <dbReference type="PROSITE" id="PS50222"/>
    </source>
</evidence>
<reference evidence="6 7" key="1">
    <citation type="submission" date="2024-04" db="EMBL/GenBank/DDBJ databases">
        <authorList>
            <consortium name="Genoscope - CEA"/>
            <person name="William W."/>
        </authorList>
    </citation>
    <scope>NUCLEOTIDE SEQUENCE [LARGE SCALE GENOMIC DNA]</scope>
</reference>
<dbReference type="InterPro" id="IPR016035">
    <property type="entry name" value="Acyl_Trfase/lysoPLipase"/>
</dbReference>
<dbReference type="PANTHER" id="PTHR46394:SF1">
    <property type="entry name" value="PNPLA DOMAIN-CONTAINING PROTEIN"/>
    <property type="match status" value="1"/>
</dbReference>
<feature type="non-terminal residue" evidence="6">
    <location>
        <position position="1"/>
    </location>
</feature>
<keyword evidence="2 3" id="KW-0443">Lipid metabolism</keyword>
<keyword evidence="1" id="KW-0106">Calcium</keyword>
<organism evidence="6 7">
    <name type="scientific">Lymnaea stagnalis</name>
    <name type="common">Great pond snail</name>
    <name type="synonym">Helix stagnalis</name>
    <dbReference type="NCBI Taxonomy" id="6523"/>
    <lineage>
        <taxon>Eukaryota</taxon>
        <taxon>Metazoa</taxon>
        <taxon>Spiralia</taxon>
        <taxon>Lophotrochozoa</taxon>
        <taxon>Mollusca</taxon>
        <taxon>Gastropoda</taxon>
        <taxon>Heterobranchia</taxon>
        <taxon>Euthyneura</taxon>
        <taxon>Panpulmonata</taxon>
        <taxon>Hygrophila</taxon>
        <taxon>Lymnaeoidea</taxon>
        <taxon>Lymnaeidae</taxon>
        <taxon>Lymnaea</taxon>
    </lineage>
</organism>
<accession>A0AAV2HQ39</accession>
<evidence type="ECO:0000313" key="7">
    <source>
        <dbReference type="Proteomes" id="UP001497497"/>
    </source>
</evidence>
<feature type="active site" description="Proton acceptor" evidence="3">
    <location>
        <position position="252"/>
    </location>
</feature>
<feature type="short sequence motif" description="GXGXXG" evidence="3">
    <location>
        <begin position="77"/>
        <end position="82"/>
    </location>
</feature>
<dbReference type="PROSITE" id="PS51635">
    <property type="entry name" value="PNPLA"/>
    <property type="match status" value="1"/>
</dbReference>
<dbReference type="GO" id="GO:0016042">
    <property type="term" value="P:lipid catabolic process"/>
    <property type="evidence" value="ECO:0007669"/>
    <property type="project" value="UniProtKB-UniRule"/>
</dbReference>
<feature type="domain" description="PNPLA" evidence="5">
    <location>
        <begin position="73"/>
        <end position="265"/>
    </location>
</feature>
<sequence>KIRLRRKRNKTDENCQELQHVTGGTTSEDGQALVDSSNNDGVVDSSNNYEVVDSSTNDGVVGSSNGPFPFENLVFEGGGNKGLAYVGCLQYLEELNAMKHIRRVGGSSAGAITAALVALGYTSEEIEGFLSENVQEIFLDHSCGYLSLLPNLIRKFGWNPGKKIFKWFGDKIKNKSNTKNPDMTFLDLYKERNHMELCVVVTNITQMRTEYCHPKTTPDMPIRVALRMSMAIPGIFAARKYESHGQSDLYVDGGVLCNYPIHCFDGWYLSMQASDSFFARVDSPFNFMDKSSFEGVNKKTLGFLLFEDTEKELMRSTLEERVGSLEPERPDKLTKLFNVRLQFKAGQLISVRLQFEVGHLISIPLQFKIGHLISVRLQFKVGHLISVRLQFKENFSKFKPLLFGEDESVEMIFNTLDENHDGKISFAEFIHFCEKHGYSKTSGPQSYWRKDVKCVTDYLSAVQDTLLTNLKLVYFLAGDKNRTVGINTGHIGTSDYDLEEEDRKFIVERGKNSTKAFFEEYNQRAR</sequence>
<dbReference type="InterPro" id="IPR018247">
    <property type="entry name" value="EF_Hand_1_Ca_BS"/>
</dbReference>
<protein>
    <recommendedName>
        <fullName evidence="8">Calmodulin</fullName>
    </recommendedName>
</protein>
<feature type="short sequence motif" description="DGA/G" evidence="3">
    <location>
        <begin position="252"/>
        <end position="254"/>
    </location>
</feature>
<dbReference type="SUPFAM" id="SSF47473">
    <property type="entry name" value="EF-hand"/>
    <property type="match status" value="1"/>
</dbReference>
<evidence type="ECO:0000313" key="6">
    <source>
        <dbReference type="EMBL" id="CAL1535508.1"/>
    </source>
</evidence>
<dbReference type="InterPro" id="IPR002641">
    <property type="entry name" value="PNPLA_dom"/>
</dbReference>
<dbReference type="AlphaFoldDB" id="A0AAV2HQ39"/>
<dbReference type="GO" id="GO:0005509">
    <property type="term" value="F:calcium ion binding"/>
    <property type="evidence" value="ECO:0007669"/>
    <property type="project" value="InterPro"/>
</dbReference>
<keyword evidence="7" id="KW-1185">Reference proteome</keyword>
<dbReference type="InterPro" id="IPR011992">
    <property type="entry name" value="EF-hand-dom_pair"/>
</dbReference>
<feature type="domain" description="EF-hand" evidence="4">
    <location>
        <begin position="404"/>
        <end position="439"/>
    </location>
</feature>
<dbReference type="PROSITE" id="PS00018">
    <property type="entry name" value="EF_HAND_1"/>
    <property type="match status" value="1"/>
</dbReference>
<dbReference type="PANTHER" id="PTHR46394">
    <property type="entry name" value="ANNEXIN"/>
    <property type="match status" value="1"/>
</dbReference>
<feature type="active site" description="Nucleophile" evidence="3">
    <location>
        <position position="108"/>
    </location>
</feature>
<evidence type="ECO:0008006" key="8">
    <source>
        <dbReference type="Google" id="ProtNLM"/>
    </source>
</evidence>
<dbReference type="SMART" id="SM00054">
    <property type="entry name" value="EFh"/>
    <property type="match status" value="1"/>
</dbReference>
<dbReference type="InterPro" id="IPR052580">
    <property type="entry name" value="Lipid_Hydrolase"/>
</dbReference>
<proteinExistence type="predicted"/>
<evidence type="ECO:0000256" key="1">
    <source>
        <dbReference type="ARBA" id="ARBA00022837"/>
    </source>
</evidence>
<feature type="short sequence motif" description="GXSXG" evidence="3">
    <location>
        <begin position="106"/>
        <end position="110"/>
    </location>
</feature>
<keyword evidence="3" id="KW-0378">Hydrolase</keyword>
<dbReference type="SUPFAM" id="SSF52151">
    <property type="entry name" value="FabD/lysophospholipase-like"/>
    <property type="match status" value="1"/>
</dbReference>